<dbReference type="PANTHER" id="PTHR31272">
    <property type="entry name" value="CYTOCHROME C-TYPE BIOGENESIS PROTEIN HI_1454-RELATED"/>
    <property type="match status" value="1"/>
</dbReference>
<dbReference type="Pfam" id="PF08534">
    <property type="entry name" value="Redoxin"/>
    <property type="match status" value="1"/>
</dbReference>
<keyword evidence="4 7" id="KW-0812">Transmembrane</keyword>
<dbReference type="PROSITE" id="PS51352">
    <property type="entry name" value="THIOREDOXIN_2"/>
    <property type="match status" value="1"/>
</dbReference>
<dbReference type="PANTHER" id="PTHR31272:SF4">
    <property type="entry name" value="CYTOCHROME C-TYPE BIOGENESIS PROTEIN HI_1454-RELATED"/>
    <property type="match status" value="1"/>
</dbReference>
<feature type="transmembrane region" description="Helical" evidence="7">
    <location>
        <begin position="53"/>
        <end position="75"/>
    </location>
</feature>
<dbReference type="EMBL" id="JAZGJQ010000015">
    <property type="protein sequence ID" value="MEE6148188.1"/>
    <property type="molecule type" value="Genomic_DNA"/>
</dbReference>
<organism evidence="9 10">
    <name type="scientific">Olsenella absiana</name>
    <dbReference type="NCBI Taxonomy" id="3115222"/>
    <lineage>
        <taxon>Bacteria</taxon>
        <taxon>Bacillati</taxon>
        <taxon>Actinomycetota</taxon>
        <taxon>Coriobacteriia</taxon>
        <taxon>Coriobacteriales</taxon>
        <taxon>Atopobiaceae</taxon>
        <taxon>Olsenella</taxon>
    </lineage>
</organism>
<dbReference type="InterPro" id="IPR036249">
    <property type="entry name" value="Thioredoxin-like_sf"/>
</dbReference>
<feature type="domain" description="Thioredoxin" evidence="8">
    <location>
        <begin position="257"/>
        <end position="400"/>
    </location>
</feature>
<evidence type="ECO:0000256" key="3">
    <source>
        <dbReference type="ARBA" id="ARBA00022475"/>
    </source>
</evidence>
<feature type="transmembrane region" description="Helical" evidence="7">
    <location>
        <begin position="6"/>
        <end position="32"/>
    </location>
</feature>
<dbReference type="InterPro" id="IPR051790">
    <property type="entry name" value="Cytochrome_c-biogenesis_DsbD"/>
</dbReference>
<dbReference type="RefSeq" id="WP_330958956.1">
    <property type="nucleotide sequence ID" value="NZ_JAZGJQ010000015.1"/>
</dbReference>
<keyword evidence="3" id="KW-1003">Cell membrane</keyword>
<comment type="caution">
    <text evidence="9">The sequence shown here is derived from an EMBL/GenBank/DDBJ whole genome shotgun (WGS) entry which is preliminary data.</text>
</comment>
<feature type="transmembrane region" description="Helical" evidence="7">
    <location>
        <begin position="81"/>
        <end position="106"/>
    </location>
</feature>
<feature type="transmembrane region" description="Helical" evidence="7">
    <location>
        <begin position="163"/>
        <end position="187"/>
    </location>
</feature>
<keyword evidence="6 7" id="KW-0472">Membrane</keyword>
<dbReference type="InterPro" id="IPR013766">
    <property type="entry name" value="Thioredoxin_domain"/>
</dbReference>
<dbReference type="CDD" id="cd02966">
    <property type="entry name" value="TlpA_like_family"/>
    <property type="match status" value="1"/>
</dbReference>
<feature type="transmembrane region" description="Helical" evidence="7">
    <location>
        <begin position="199"/>
        <end position="217"/>
    </location>
</feature>
<gene>
    <name evidence="9" type="ORF">VXJ25_09385</name>
</gene>
<name>A0ABU7RC92_9ACTN</name>
<evidence type="ECO:0000259" key="8">
    <source>
        <dbReference type="PROSITE" id="PS51352"/>
    </source>
</evidence>
<reference evidence="9 10" key="1">
    <citation type="submission" date="2024-01" db="EMBL/GenBank/DDBJ databases">
        <title>Description of Olsenella sp. nov., isolated from pig feces.</title>
        <authorList>
            <person name="Chang Y.-H."/>
        </authorList>
    </citation>
    <scope>NUCLEOTIDE SEQUENCE [LARGE SCALE GENOMIC DNA]</scope>
    <source>
        <strain evidence="9 10">YH-ols2223</strain>
    </source>
</reference>
<keyword evidence="5 7" id="KW-1133">Transmembrane helix</keyword>
<evidence type="ECO:0000256" key="6">
    <source>
        <dbReference type="ARBA" id="ARBA00023136"/>
    </source>
</evidence>
<protein>
    <submittedName>
        <fullName evidence="9">Cytochrome c biogenesis protein/redoxin</fullName>
    </submittedName>
</protein>
<dbReference type="InterPro" id="IPR003834">
    <property type="entry name" value="Cyt_c_assmbl_TM_dom"/>
</dbReference>
<comment type="similarity">
    <text evidence="2">Belongs to the DsbD family.</text>
</comment>
<evidence type="ECO:0000313" key="10">
    <source>
        <dbReference type="Proteomes" id="UP001332931"/>
    </source>
</evidence>
<sequence length="400" mass="41787">MDIPVVASAFGAGLLSFFSPCVLPLLPVYAGILTTDAGDGAEFSLARRCANTVAFVLGISCVFVTMGAGVASLGSFMKSPWVTMALGVVVVFFGLLLSGVVTVPFLQKDSRAGALGRIKVRGVLSAFLLGVAFSFGWTPCVGPILGSILAVAAGQGPALQGGALLLCYSLGLCVPFVAITLASGAVFERLRGLNRFLPVAQRIGGVLIAIMGVWMIATQVGTVQAQSRAAQAASEDAQSAALVSEAQGVHAGDAETSGISTAWKNVSLTDLDGNVHRLSEYKGEPLYFEFWGSWCSSCVADLGQLEEVYQEHAEAGDVRVTSVVVPDQNGERSPEDFVAWAREKDVKVPVLMDTNGSLSRYIGVNGFPTSVFVGSDGQIAKVRVGAIERDELESLLAELS</sequence>
<dbReference type="SUPFAM" id="SSF52833">
    <property type="entry name" value="Thioredoxin-like"/>
    <property type="match status" value="1"/>
</dbReference>
<evidence type="ECO:0000313" key="9">
    <source>
        <dbReference type="EMBL" id="MEE6148188.1"/>
    </source>
</evidence>
<proteinExistence type="inferred from homology"/>
<comment type="subcellular location">
    <subcellularLocation>
        <location evidence="1">Cell membrane</location>
        <topology evidence="1">Multi-pass membrane protein</topology>
    </subcellularLocation>
</comment>
<accession>A0ABU7RC92</accession>
<dbReference type="InterPro" id="IPR013740">
    <property type="entry name" value="Redoxin"/>
</dbReference>
<evidence type="ECO:0000256" key="5">
    <source>
        <dbReference type="ARBA" id="ARBA00022989"/>
    </source>
</evidence>
<keyword evidence="10" id="KW-1185">Reference proteome</keyword>
<evidence type="ECO:0000256" key="4">
    <source>
        <dbReference type="ARBA" id="ARBA00022692"/>
    </source>
</evidence>
<evidence type="ECO:0000256" key="2">
    <source>
        <dbReference type="ARBA" id="ARBA00006143"/>
    </source>
</evidence>
<evidence type="ECO:0000256" key="1">
    <source>
        <dbReference type="ARBA" id="ARBA00004651"/>
    </source>
</evidence>
<feature type="transmembrane region" description="Helical" evidence="7">
    <location>
        <begin position="127"/>
        <end position="151"/>
    </location>
</feature>
<evidence type="ECO:0000256" key="7">
    <source>
        <dbReference type="SAM" id="Phobius"/>
    </source>
</evidence>
<dbReference type="Proteomes" id="UP001332931">
    <property type="component" value="Unassembled WGS sequence"/>
</dbReference>
<dbReference type="Gene3D" id="3.40.30.10">
    <property type="entry name" value="Glutaredoxin"/>
    <property type="match status" value="1"/>
</dbReference>
<dbReference type="Pfam" id="PF02683">
    <property type="entry name" value="DsbD_TM"/>
    <property type="match status" value="1"/>
</dbReference>